<keyword evidence="3" id="KW-0813">Transport</keyword>
<dbReference type="EMBL" id="DS232366">
    <property type="protein sequence ID" value="EDS40708.1"/>
    <property type="molecule type" value="Genomic_DNA"/>
</dbReference>
<evidence type="ECO:0000256" key="7">
    <source>
        <dbReference type="ARBA" id="ARBA00023177"/>
    </source>
</evidence>
<dbReference type="Proteomes" id="UP000002320">
    <property type="component" value="Unassembled WGS sequence"/>
</dbReference>
<reference evidence="11" key="2">
    <citation type="submission" date="2021-02" db="UniProtKB">
        <authorList>
            <consortium name="EnsemblMetazoa"/>
        </authorList>
    </citation>
    <scope>IDENTIFICATION</scope>
    <source>
        <strain evidence="11">JHB</strain>
    </source>
</reference>
<feature type="transmembrane region" description="Helical" evidence="8">
    <location>
        <begin position="315"/>
        <end position="335"/>
    </location>
</feature>
<evidence type="ECO:0000313" key="10">
    <source>
        <dbReference type="EMBL" id="EDS40708.1"/>
    </source>
</evidence>
<dbReference type="OrthoDB" id="534912at2759"/>
<feature type="transmembrane region" description="Helical" evidence="8">
    <location>
        <begin position="170"/>
        <end position="190"/>
    </location>
</feature>
<dbReference type="GO" id="GO:0005886">
    <property type="term" value="C:plasma membrane"/>
    <property type="evidence" value="ECO:0007669"/>
    <property type="project" value="TreeGrafter"/>
</dbReference>
<dbReference type="GO" id="GO:0008519">
    <property type="term" value="F:ammonium channel activity"/>
    <property type="evidence" value="ECO:0007669"/>
    <property type="project" value="InterPro"/>
</dbReference>
<feature type="transmembrane region" description="Helical" evidence="8">
    <location>
        <begin position="439"/>
        <end position="457"/>
    </location>
</feature>
<keyword evidence="4 8" id="KW-0812">Transmembrane</keyword>
<evidence type="ECO:0000259" key="9">
    <source>
        <dbReference type="Pfam" id="PF00909"/>
    </source>
</evidence>
<dbReference type="PANTHER" id="PTHR11730">
    <property type="entry name" value="AMMONIUM TRANSPORTER"/>
    <property type="match status" value="1"/>
</dbReference>
<evidence type="ECO:0000256" key="1">
    <source>
        <dbReference type="ARBA" id="ARBA00004141"/>
    </source>
</evidence>
<accession>B0X562</accession>
<feature type="transmembrane region" description="Helical" evidence="8">
    <location>
        <begin position="210"/>
        <end position="232"/>
    </location>
</feature>
<evidence type="ECO:0000256" key="5">
    <source>
        <dbReference type="ARBA" id="ARBA00022989"/>
    </source>
</evidence>
<gene>
    <name evidence="11" type="primary">6047771</name>
    <name evidence="10" type="ORF">CpipJ_CPIJ014459</name>
</gene>
<dbReference type="InParanoid" id="B0X562"/>
<dbReference type="FunCoup" id="B0X562">
    <property type="interactions" value="5"/>
</dbReference>
<evidence type="ECO:0000313" key="11">
    <source>
        <dbReference type="EnsemblMetazoa" id="CPIJ014459-PA"/>
    </source>
</evidence>
<dbReference type="InterPro" id="IPR029020">
    <property type="entry name" value="Ammonium/urea_transptr"/>
</dbReference>
<keyword evidence="7" id="KW-0924">Ammonia transport</keyword>
<feature type="transmembrane region" description="Helical" evidence="8">
    <location>
        <begin position="383"/>
        <end position="403"/>
    </location>
</feature>
<evidence type="ECO:0000256" key="8">
    <source>
        <dbReference type="SAM" id="Phobius"/>
    </source>
</evidence>
<dbReference type="VEuPathDB" id="VectorBase:CPIJ014459"/>
<evidence type="ECO:0000256" key="6">
    <source>
        <dbReference type="ARBA" id="ARBA00023136"/>
    </source>
</evidence>
<feature type="transmembrane region" description="Helical" evidence="8">
    <location>
        <begin position="284"/>
        <end position="303"/>
    </location>
</feature>
<feature type="transmembrane region" description="Helical" evidence="8">
    <location>
        <begin position="347"/>
        <end position="371"/>
    </location>
</feature>
<dbReference type="GO" id="GO:0097272">
    <property type="term" value="P:ammonium homeostasis"/>
    <property type="evidence" value="ECO:0007669"/>
    <property type="project" value="TreeGrafter"/>
</dbReference>
<dbReference type="HOGENOM" id="CLU_000445_33_1_1"/>
<evidence type="ECO:0000313" key="12">
    <source>
        <dbReference type="Proteomes" id="UP000002320"/>
    </source>
</evidence>
<feature type="transmembrane region" description="Helical" evidence="8">
    <location>
        <begin position="409"/>
        <end position="427"/>
    </location>
</feature>
<dbReference type="VEuPathDB" id="VectorBase:CQUJHB006447"/>
<dbReference type="EnsemblMetazoa" id="CPIJ014459-RA">
    <property type="protein sequence ID" value="CPIJ014459-PA"/>
    <property type="gene ID" value="CPIJ014459"/>
</dbReference>
<dbReference type="InterPro" id="IPR024041">
    <property type="entry name" value="NH4_transpt_AmtB-like_dom"/>
</dbReference>
<sequence>MTAEPDVKLANAAKTPPARQVISVRLPRSNPDNGRPFKSRRPLTWHPHVHQLDKQNSLPVCLDSCGTELDRQEIEQKTSVVEELPILPQANPDGWLNRNIGVKIEILAAGHSTLTMKGLSFSTTATTIVSGAMAESYHFQRQRPQSSVGQWLRDQKNEVDVMIRNIVDKFLGGFSYWLFGFAFMLGKSKLQNPFIGLGRFAVDVSVQDSLMGQVLVVFLFELTFSTIVTSIVGGAIAERCNFKAYCLFSFLNTIVYCIPAGWVWGEHGFLNKLGVVDIAGSGPVHVIGGSSAFASAVMLGPRLGRYAHGTDPLPMGNPVNACMGLFVLWWGWLAFNSGSTYGVSGFKWIYAARAAVMTMMGSFGGGSFSIAYSMIRNKGGMDIVDLINGILASLVSVTAGCFLYHAWEAILIGAIGSALCCLSMPLFDKMGVDDPVGASAVHGVAGVWGVLAVGFFADNPIPLGTTNGRSGLFRGGGWYLIGVQSLSALCLMCWAICVTFALLWIINKIVPIRMDPNEELLGADLMEHRIRHSQIGISRALSALAPLKVDLDDVQKAPPIGRNPGHEQCIDEIRAASQKLYEWRSFMEKVSPQKKLATDVAATENIADNRDSFKMGNKKRNKNNAQALGLSGRYKNTIGGPTQPYTIAGPIDENQTQKNDPNFAWID</sequence>
<dbReference type="PANTHER" id="PTHR11730:SF58">
    <property type="entry name" value="AMMONIUM TRANSPORTER"/>
    <property type="match status" value="1"/>
</dbReference>
<dbReference type="eggNOG" id="KOG0682">
    <property type="taxonomic scope" value="Eukaryota"/>
</dbReference>
<feature type="domain" description="Ammonium transporter AmtB-like" evidence="9">
    <location>
        <begin position="154"/>
        <end position="529"/>
    </location>
</feature>
<evidence type="ECO:0000256" key="3">
    <source>
        <dbReference type="ARBA" id="ARBA00022448"/>
    </source>
</evidence>
<comment type="subcellular location">
    <subcellularLocation>
        <location evidence="1">Membrane</location>
        <topology evidence="1">Multi-pass membrane protein</topology>
    </subcellularLocation>
</comment>
<evidence type="ECO:0000256" key="4">
    <source>
        <dbReference type="ARBA" id="ARBA00022692"/>
    </source>
</evidence>
<reference evidence="10" key="1">
    <citation type="submission" date="2007-03" db="EMBL/GenBank/DDBJ databases">
        <title>Annotation of Culex pipiens quinquefasciatus.</title>
        <authorList>
            <consortium name="The Broad Institute Genome Sequencing Platform"/>
            <person name="Atkinson P.W."/>
            <person name="Hemingway J."/>
            <person name="Christensen B.M."/>
            <person name="Higgs S."/>
            <person name="Kodira C."/>
            <person name="Hannick L."/>
            <person name="Megy K."/>
            <person name="O'Leary S."/>
            <person name="Pearson M."/>
            <person name="Haas B.J."/>
            <person name="Mauceli E."/>
            <person name="Wortman J.R."/>
            <person name="Lee N.H."/>
            <person name="Guigo R."/>
            <person name="Stanke M."/>
            <person name="Alvarado L."/>
            <person name="Amedeo P."/>
            <person name="Antoine C.H."/>
            <person name="Arensburger P."/>
            <person name="Bidwell S.L."/>
            <person name="Crawford M."/>
            <person name="Camaro F."/>
            <person name="Devon K."/>
            <person name="Engels R."/>
            <person name="Hammond M."/>
            <person name="Howarth C."/>
            <person name="Koehrsen M."/>
            <person name="Lawson D."/>
            <person name="Montgomery P."/>
            <person name="Nene V."/>
            <person name="Nusbaum C."/>
            <person name="Puiu D."/>
            <person name="Romero-Severson J."/>
            <person name="Severson D.W."/>
            <person name="Shumway M."/>
            <person name="Sisk P."/>
            <person name="Stolte C."/>
            <person name="Zeng Q."/>
            <person name="Eisenstadt E."/>
            <person name="Fraser-Liggett C."/>
            <person name="Strausberg R."/>
            <person name="Galagan J."/>
            <person name="Birren B."/>
            <person name="Collins F.H."/>
        </authorList>
    </citation>
    <scope>NUCLEOTIDE SEQUENCE [LARGE SCALE GENOMIC DNA]</scope>
    <source>
        <strain evidence="10">JHB</strain>
    </source>
</reference>
<keyword evidence="5 8" id="KW-1133">Transmembrane helix</keyword>
<keyword evidence="6 8" id="KW-0472">Membrane</keyword>
<protein>
    <submittedName>
        <fullName evidence="10">Ammonium transporter</fullName>
    </submittedName>
</protein>
<evidence type="ECO:0000256" key="2">
    <source>
        <dbReference type="ARBA" id="ARBA00005887"/>
    </source>
</evidence>
<dbReference type="AlphaFoldDB" id="B0X562"/>
<dbReference type="STRING" id="7176.B0X562"/>
<keyword evidence="12" id="KW-1185">Reference proteome</keyword>
<organism>
    <name type="scientific">Culex quinquefasciatus</name>
    <name type="common">Southern house mosquito</name>
    <name type="synonym">Culex pungens</name>
    <dbReference type="NCBI Taxonomy" id="7176"/>
    <lineage>
        <taxon>Eukaryota</taxon>
        <taxon>Metazoa</taxon>
        <taxon>Ecdysozoa</taxon>
        <taxon>Arthropoda</taxon>
        <taxon>Hexapoda</taxon>
        <taxon>Insecta</taxon>
        <taxon>Pterygota</taxon>
        <taxon>Neoptera</taxon>
        <taxon>Endopterygota</taxon>
        <taxon>Diptera</taxon>
        <taxon>Nematocera</taxon>
        <taxon>Culicoidea</taxon>
        <taxon>Culicidae</taxon>
        <taxon>Culicinae</taxon>
        <taxon>Culicini</taxon>
        <taxon>Culex</taxon>
        <taxon>Culex</taxon>
    </lineage>
</organism>
<dbReference type="Pfam" id="PF00909">
    <property type="entry name" value="Ammonium_transp"/>
    <property type="match status" value="1"/>
</dbReference>
<proteinExistence type="inferred from homology"/>
<dbReference type="FunFam" id="1.10.3430.10:FF:000008">
    <property type="entry name" value="Ammonium transporter"/>
    <property type="match status" value="1"/>
</dbReference>
<feature type="transmembrane region" description="Helical" evidence="8">
    <location>
        <begin position="477"/>
        <end position="506"/>
    </location>
</feature>
<feature type="transmembrane region" description="Helical" evidence="8">
    <location>
        <begin position="244"/>
        <end position="264"/>
    </location>
</feature>
<dbReference type="KEGG" id="cqu:CpipJ_CPIJ014459"/>
<name>B0X562_CULQU</name>
<comment type="similarity">
    <text evidence="2">Belongs to the ammonia transporter channel (TC 1.A.11.2) family.</text>
</comment>
<dbReference type="SUPFAM" id="SSF111352">
    <property type="entry name" value="Ammonium transporter"/>
    <property type="match status" value="1"/>
</dbReference>
<dbReference type="Gene3D" id="1.10.3430.10">
    <property type="entry name" value="Ammonium transporter AmtB like domains"/>
    <property type="match status" value="1"/>
</dbReference>